<dbReference type="PANTHER" id="PTHR43066">
    <property type="entry name" value="RHOMBOID-RELATED PROTEIN"/>
    <property type="match status" value="1"/>
</dbReference>
<evidence type="ECO:0000256" key="1">
    <source>
        <dbReference type="ARBA" id="ARBA00004141"/>
    </source>
</evidence>
<comment type="caution">
    <text evidence="7">The sequence shown here is derived from an EMBL/GenBank/DDBJ whole genome shotgun (WGS) entry which is preliminary data.</text>
</comment>
<dbReference type="Pfam" id="PF01694">
    <property type="entry name" value="Rhomboid"/>
    <property type="match status" value="1"/>
</dbReference>
<dbReference type="STRING" id="1445607.JCM10512_2083"/>
<accession>W4US44</accession>
<name>W4US44_9BACE</name>
<organism evidence="7 8">
    <name type="scientific">Bacteroides reticulotermitis JCM 10512</name>
    <dbReference type="NCBI Taxonomy" id="1445607"/>
    <lineage>
        <taxon>Bacteria</taxon>
        <taxon>Pseudomonadati</taxon>
        <taxon>Bacteroidota</taxon>
        <taxon>Bacteroidia</taxon>
        <taxon>Bacteroidales</taxon>
        <taxon>Bacteroidaceae</taxon>
        <taxon>Bacteroides</taxon>
    </lineage>
</organism>
<keyword evidence="2 5" id="KW-0812">Transmembrane</keyword>
<feature type="domain" description="Peptidase S54 rhomboid" evidence="6">
    <location>
        <begin position="47"/>
        <end position="94"/>
    </location>
</feature>
<keyword evidence="4 5" id="KW-0472">Membrane</keyword>
<keyword evidence="3 5" id="KW-1133">Transmembrane helix</keyword>
<evidence type="ECO:0000256" key="4">
    <source>
        <dbReference type="ARBA" id="ARBA00023136"/>
    </source>
</evidence>
<dbReference type="Gene3D" id="1.20.1540.10">
    <property type="entry name" value="Rhomboid-like"/>
    <property type="match status" value="1"/>
</dbReference>
<evidence type="ECO:0000313" key="8">
    <source>
        <dbReference type="Proteomes" id="UP000019131"/>
    </source>
</evidence>
<reference evidence="7 8" key="1">
    <citation type="journal article" date="2014" name="Genome Announc.">
        <title>Draft Genome Sequence of Bacteroides reticulotermitis Strain JCM 10512T, Isolated from the Gut of a Termite.</title>
        <authorList>
            <person name="Yuki M."/>
            <person name="Oshima K."/>
            <person name="Suda W."/>
            <person name="Sakamoto M."/>
            <person name="Iida T."/>
            <person name="Hattori M."/>
            <person name="Ohkuma M."/>
        </authorList>
    </citation>
    <scope>NUCLEOTIDE SEQUENCE [LARGE SCALE GENOMIC DNA]</scope>
    <source>
        <strain evidence="7 8">JCM 10512</strain>
    </source>
</reference>
<dbReference type="Proteomes" id="UP000019131">
    <property type="component" value="Unassembled WGS sequence"/>
</dbReference>
<gene>
    <name evidence="7" type="ORF">JCM10512_2083</name>
</gene>
<evidence type="ECO:0000259" key="6">
    <source>
        <dbReference type="Pfam" id="PF01694"/>
    </source>
</evidence>
<proteinExistence type="predicted"/>
<dbReference type="InterPro" id="IPR022764">
    <property type="entry name" value="Peptidase_S54_rhomboid_dom"/>
</dbReference>
<evidence type="ECO:0000313" key="7">
    <source>
        <dbReference type="EMBL" id="GAE83786.1"/>
    </source>
</evidence>
<dbReference type="SUPFAM" id="SSF144091">
    <property type="entry name" value="Rhomboid-like"/>
    <property type="match status" value="1"/>
</dbReference>
<protein>
    <submittedName>
        <fullName evidence="7">Rhomboid family protein</fullName>
    </submittedName>
</protein>
<dbReference type="EMBL" id="BAIV01000011">
    <property type="protein sequence ID" value="GAE83786.1"/>
    <property type="molecule type" value="Genomic_DNA"/>
</dbReference>
<feature type="transmembrane region" description="Helical" evidence="5">
    <location>
        <begin position="78"/>
        <end position="98"/>
    </location>
</feature>
<keyword evidence="8" id="KW-1185">Reference proteome</keyword>
<feature type="transmembrane region" description="Helical" evidence="5">
    <location>
        <begin position="48"/>
        <end position="72"/>
    </location>
</feature>
<dbReference type="GO" id="GO:0016020">
    <property type="term" value="C:membrane"/>
    <property type="evidence" value="ECO:0007669"/>
    <property type="project" value="UniProtKB-SubCell"/>
</dbReference>
<sequence>MPTVTKNLIIINVLIFFGTLVAQRYGIDLTNQLGLHFFLASDFNPAQLITYMFMHGGFSHIFFNMFAVFMFGRVLEQVWGPVGFFSTIFFVVLVQDSFRKGYNISNM</sequence>
<dbReference type="InterPro" id="IPR035952">
    <property type="entry name" value="Rhomboid-like_sf"/>
</dbReference>
<feature type="transmembrane region" description="Helical" evidence="5">
    <location>
        <begin position="6"/>
        <end position="27"/>
    </location>
</feature>
<dbReference type="AlphaFoldDB" id="W4US44"/>
<evidence type="ECO:0000256" key="5">
    <source>
        <dbReference type="SAM" id="Phobius"/>
    </source>
</evidence>
<evidence type="ECO:0000256" key="2">
    <source>
        <dbReference type="ARBA" id="ARBA00022692"/>
    </source>
</evidence>
<comment type="subcellular location">
    <subcellularLocation>
        <location evidence="1">Membrane</location>
        <topology evidence="1">Multi-pass membrane protein</topology>
    </subcellularLocation>
</comment>
<evidence type="ECO:0000256" key="3">
    <source>
        <dbReference type="ARBA" id="ARBA00022989"/>
    </source>
</evidence>
<dbReference type="PANTHER" id="PTHR43066:SF11">
    <property type="entry name" value="PEPTIDASE S54 RHOMBOID DOMAIN-CONTAINING PROTEIN"/>
    <property type="match status" value="1"/>
</dbReference>
<dbReference type="GO" id="GO:0004252">
    <property type="term" value="F:serine-type endopeptidase activity"/>
    <property type="evidence" value="ECO:0007669"/>
    <property type="project" value="InterPro"/>
</dbReference>